<sequence>MIMRTYEWCAKLTINITDTERPWKLGKHLEQGLIQRLSYEK</sequence>
<evidence type="ECO:0000313" key="2">
    <source>
        <dbReference type="Proteomes" id="UP001054252"/>
    </source>
</evidence>
<accession>A0AAV5HLR2</accession>
<dbReference type="Proteomes" id="UP001054252">
    <property type="component" value="Unassembled WGS sequence"/>
</dbReference>
<comment type="caution">
    <text evidence="1">The sequence shown here is derived from an EMBL/GenBank/DDBJ whole genome shotgun (WGS) entry which is preliminary data.</text>
</comment>
<proteinExistence type="predicted"/>
<gene>
    <name evidence="1" type="ORF">SLEP1_g3692</name>
</gene>
<reference evidence="1 2" key="1">
    <citation type="journal article" date="2021" name="Commun. Biol.">
        <title>The genome of Shorea leprosula (Dipterocarpaceae) highlights the ecological relevance of drought in aseasonal tropical rainforests.</title>
        <authorList>
            <person name="Ng K.K.S."/>
            <person name="Kobayashi M.J."/>
            <person name="Fawcett J.A."/>
            <person name="Hatakeyama M."/>
            <person name="Paape T."/>
            <person name="Ng C.H."/>
            <person name="Ang C.C."/>
            <person name="Tnah L.H."/>
            <person name="Lee C.T."/>
            <person name="Nishiyama T."/>
            <person name="Sese J."/>
            <person name="O'Brien M.J."/>
            <person name="Copetti D."/>
            <person name="Mohd Noor M.I."/>
            <person name="Ong R.C."/>
            <person name="Putra M."/>
            <person name="Sireger I.Z."/>
            <person name="Indrioko S."/>
            <person name="Kosugi Y."/>
            <person name="Izuno A."/>
            <person name="Isagi Y."/>
            <person name="Lee S.L."/>
            <person name="Shimizu K.K."/>
        </authorList>
    </citation>
    <scope>NUCLEOTIDE SEQUENCE [LARGE SCALE GENOMIC DNA]</scope>
    <source>
        <strain evidence="1">214</strain>
    </source>
</reference>
<evidence type="ECO:0000313" key="1">
    <source>
        <dbReference type="EMBL" id="GKU89568.1"/>
    </source>
</evidence>
<name>A0AAV5HLR2_9ROSI</name>
<dbReference type="EMBL" id="BPVZ01000003">
    <property type="protein sequence ID" value="GKU89568.1"/>
    <property type="molecule type" value="Genomic_DNA"/>
</dbReference>
<keyword evidence="2" id="KW-1185">Reference proteome</keyword>
<organism evidence="1 2">
    <name type="scientific">Rubroshorea leprosula</name>
    <dbReference type="NCBI Taxonomy" id="152421"/>
    <lineage>
        <taxon>Eukaryota</taxon>
        <taxon>Viridiplantae</taxon>
        <taxon>Streptophyta</taxon>
        <taxon>Embryophyta</taxon>
        <taxon>Tracheophyta</taxon>
        <taxon>Spermatophyta</taxon>
        <taxon>Magnoliopsida</taxon>
        <taxon>eudicotyledons</taxon>
        <taxon>Gunneridae</taxon>
        <taxon>Pentapetalae</taxon>
        <taxon>rosids</taxon>
        <taxon>malvids</taxon>
        <taxon>Malvales</taxon>
        <taxon>Dipterocarpaceae</taxon>
        <taxon>Rubroshorea</taxon>
    </lineage>
</organism>
<protein>
    <submittedName>
        <fullName evidence="1">Uncharacterized protein</fullName>
    </submittedName>
</protein>
<dbReference type="AlphaFoldDB" id="A0AAV5HLR2"/>